<dbReference type="Pfam" id="PF04336">
    <property type="entry name" value="ACP_PD"/>
    <property type="match status" value="1"/>
</dbReference>
<keyword evidence="3" id="KW-0443">Lipid metabolism</keyword>
<organism evidence="4 5">
    <name type="scientific">Arcobacter arenosus</name>
    <dbReference type="NCBI Taxonomy" id="2576037"/>
    <lineage>
        <taxon>Bacteria</taxon>
        <taxon>Pseudomonadati</taxon>
        <taxon>Campylobacterota</taxon>
        <taxon>Epsilonproteobacteria</taxon>
        <taxon>Campylobacterales</taxon>
        <taxon>Arcobacteraceae</taxon>
        <taxon>Arcobacter</taxon>
    </lineage>
</organism>
<protein>
    <submittedName>
        <fullName evidence="4">DUF479 domain-containing protein</fullName>
    </submittedName>
</protein>
<dbReference type="Proteomes" id="UP000308901">
    <property type="component" value="Unassembled WGS sequence"/>
</dbReference>
<accession>A0A5R8XYK2</accession>
<dbReference type="AlphaFoldDB" id="A0A5R8XYK2"/>
<evidence type="ECO:0000256" key="3">
    <source>
        <dbReference type="ARBA" id="ARBA00023098"/>
    </source>
</evidence>
<dbReference type="OrthoDB" id="8442777at2"/>
<evidence type="ECO:0000256" key="1">
    <source>
        <dbReference type="ARBA" id="ARBA00022516"/>
    </source>
</evidence>
<sequence>MNWLAHLFLSEENIDFQVGNILADPLKAKPWNNSSYELQKGMRTHILIDSFSDKDIHFIQSKKRLKEKGILRGIVIDFTYDYLLTKNWDKFCNVTLKEFRNQFYTNSVENNYPSFPKQVLINIKNKKLLNFDTYENLEDSLRRVDMRVSSRLSKRDSALSYLPLIKDNIEKLEEDFLDFFPKLCEEVKKDLNSSKLNHWKI</sequence>
<keyword evidence="5" id="KW-1185">Reference proteome</keyword>
<dbReference type="GO" id="GO:0008770">
    <property type="term" value="F:[acyl-carrier-protein] phosphodiesterase activity"/>
    <property type="evidence" value="ECO:0007669"/>
    <property type="project" value="InterPro"/>
</dbReference>
<dbReference type="GO" id="GO:0006633">
    <property type="term" value="P:fatty acid biosynthetic process"/>
    <property type="evidence" value="ECO:0007669"/>
    <property type="project" value="InterPro"/>
</dbReference>
<dbReference type="RefSeq" id="WP_138153523.1">
    <property type="nucleotide sequence ID" value="NZ_VANU01000006.1"/>
</dbReference>
<evidence type="ECO:0000313" key="4">
    <source>
        <dbReference type="EMBL" id="TLP36293.1"/>
    </source>
</evidence>
<dbReference type="EMBL" id="VANU01000006">
    <property type="protein sequence ID" value="TLP36293.1"/>
    <property type="molecule type" value="Genomic_DNA"/>
</dbReference>
<keyword evidence="1" id="KW-0444">Lipid biosynthesis</keyword>
<proteinExistence type="predicted"/>
<comment type="caution">
    <text evidence="4">The sequence shown here is derived from an EMBL/GenBank/DDBJ whole genome shotgun (WGS) entry which is preliminary data.</text>
</comment>
<gene>
    <name evidence="4" type="ORF">FDK22_13595</name>
</gene>
<keyword evidence="2" id="KW-0378">Hydrolase</keyword>
<name>A0A5R8XYK2_9BACT</name>
<dbReference type="PANTHER" id="PTHR38764:SF1">
    <property type="entry name" value="ACYL CARRIER PROTEIN PHOSPHODIESTERASE"/>
    <property type="match status" value="1"/>
</dbReference>
<reference evidence="4 5" key="1">
    <citation type="submission" date="2019-05" db="EMBL/GenBank/DDBJ databases">
        <title>Arcobacter sp. nov., isolated from sea sediment.</title>
        <authorList>
            <person name="Kim W."/>
        </authorList>
    </citation>
    <scope>NUCLEOTIDE SEQUENCE [LARGE SCALE GENOMIC DNA]</scope>
    <source>
        <strain evidence="4 5">CAU 1517</strain>
    </source>
</reference>
<evidence type="ECO:0000256" key="2">
    <source>
        <dbReference type="ARBA" id="ARBA00022801"/>
    </source>
</evidence>
<dbReference type="InterPro" id="IPR007431">
    <property type="entry name" value="ACP_PD"/>
</dbReference>
<evidence type="ECO:0000313" key="5">
    <source>
        <dbReference type="Proteomes" id="UP000308901"/>
    </source>
</evidence>
<dbReference type="PANTHER" id="PTHR38764">
    <property type="entry name" value="ACYL CARRIER PROTEIN PHOSPHODIESTERASE"/>
    <property type="match status" value="1"/>
</dbReference>